<dbReference type="InterPro" id="IPR052654">
    <property type="entry name" value="CS_Sulfotransferase"/>
</dbReference>
<keyword evidence="2" id="KW-0812">Transmembrane</keyword>
<evidence type="ECO:0000259" key="3">
    <source>
        <dbReference type="Pfam" id="PF00685"/>
    </source>
</evidence>
<dbReference type="GO" id="GO:0050659">
    <property type="term" value="F:N-acetylgalactosamine 4-sulfate 6-O-sulfotransferase activity"/>
    <property type="evidence" value="ECO:0007669"/>
    <property type="project" value="TreeGrafter"/>
</dbReference>
<dbReference type="InterPro" id="IPR000863">
    <property type="entry name" value="Sulfotransferase_dom"/>
</dbReference>
<keyword evidence="2" id="KW-1133">Transmembrane helix</keyword>
<comment type="similarity">
    <text evidence="1">Belongs to the sulfotransferase 1 family.</text>
</comment>
<feature type="domain" description="Sulfotransferase" evidence="3">
    <location>
        <begin position="178"/>
        <end position="469"/>
    </location>
</feature>
<evidence type="ECO:0000256" key="2">
    <source>
        <dbReference type="SAM" id="Phobius"/>
    </source>
</evidence>
<evidence type="ECO:0000313" key="5">
    <source>
        <dbReference type="Proteomes" id="UP000295070"/>
    </source>
</evidence>
<dbReference type="PANTHER" id="PTHR15723:SF0">
    <property type="entry name" value="CARBOHYDRATE SULFOTRANSFERASE 15"/>
    <property type="match status" value="1"/>
</dbReference>
<keyword evidence="1" id="KW-0808">Transferase</keyword>
<gene>
    <name evidence="4" type="ORF">EPR50_G00212730</name>
</gene>
<name>A0A484C2E6_PERFV</name>
<sequence length="494" mass="57597">MDEVDCTSQPIMHIKRKIRLYSVLFGLAVMFVVMAMNKKGRLLPTSPYRFSSLVSPGPYAFNLSSVKDYAHIKLVVKSITSKVEFRSSRQLPELKALVNSEPHMFSAIPRKFLPGVKNPCWYEEYTGNITSDPYRTNLYARYSSRFQTVFEHLRNTFREHLFHRDGKPYRMRCLPYFYIIGQPKCGTTDLYDQLRLHPDVKFSTFKEPHWWTRRRFGINPLSEGFHDRYPVEDYLDLFDQAAYKIKGKLAANASGSPSQPNIIIGEASASTMWDNHAWVYFYDHATEGEPPFLVLDFVHALQPNARFIIMLRDPVERLYSDYLYFGIAKKSAEDFHEKVSESLQLFEGCLTAYTMRSCVYNTTINNAMPVRLQVGLYIVYLMDWMTVFNREQILVLRLEDHASNRKYTMHKVFDFLNLGPPTKEIESELTRSPASNIRRTADKNLGPMLPITKEILRDFYMPFNEKLAEVLQNDSFLWENSKLSTTHLPFTSIK</sequence>
<comment type="caution">
    <text evidence="4">The sequence shown here is derived from an EMBL/GenBank/DDBJ whole genome shotgun (WGS) entry which is preliminary data.</text>
</comment>
<dbReference type="Proteomes" id="UP000295070">
    <property type="component" value="Chromosome 21"/>
</dbReference>
<organism evidence="4 5">
    <name type="scientific">Perca flavescens</name>
    <name type="common">American yellow perch</name>
    <name type="synonym">Morone flavescens</name>
    <dbReference type="NCBI Taxonomy" id="8167"/>
    <lineage>
        <taxon>Eukaryota</taxon>
        <taxon>Metazoa</taxon>
        <taxon>Chordata</taxon>
        <taxon>Craniata</taxon>
        <taxon>Vertebrata</taxon>
        <taxon>Euteleostomi</taxon>
        <taxon>Actinopterygii</taxon>
        <taxon>Neopterygii</taxon>
        <taxon>Teleostei</taxon>
        <taxon>Neoteleostei</taxon>
        <taxon>Acanthomorphata</taxon>
        <taxon>Eupercaria</taxon>
        <taxon>Perciformes</taxon>
        <taxon>Percoidei</taxon>
        <taxon>Percidae</taxon>
        <taxon>Percinae</taxon>
        <taxon>Perca</taxon>
    </lineage>
</organism>
<accession>A0A484C2E6</accession>
<dbReference type="STRING" id="8167.A0A484C2E6"/>
<evidence type="ECO:0000313" key="4">
    <source>
        <dbReference type="EMBL" id="TDG97871.1"/>
    </source>
</evidence>
<proteinExistence type="inferred from homology"/>
<dbReference type="AlphaFoldDB" id="A0A484C2E6"/>
<dbReference type="Gene3D" id="3.40.50.300">
    <property type="entry name" value="P-loop containing nucleotide triphosphate hydrolases"/>
    <property type="match status" value="1"/>
</dbReference>
<dbReference type="PANTHER" id="PTHR15723">
    <property type="entry name" value="CARBOHYDRATE SULFOTRANSFERASE 15"/>
    <property type="match status" value="1"/>
</dbReference>
<protein>
    <recommendedName>
        <fullName evidence="1">Sulfotransferase</fullName>
        <ecNumber evidence="1">2.8.2.-</ecNumber>
    </recommendedName>
</protein>
<dbReference type="Pfam" id="PF00685">
    <property type="entry name" value="Sulfotransfer_1"/>
    <property type="match status" value="1"/>
</dbReference>
<reference evidence="4 5" key="1">
    <citation type="submission" date="2019-01" db="EMBL/GenBank/DDBJ databases">
        <title>A chromosome-scale genome assembly of the yellow perch, Perca flavescens.</title>
        <authorList>
            <person name="Feron R."/>
            <person name="Morvezen R."/>
            <person name="Bestin A."/>
            <person name="Haffray P."/>
            <person name="Klopp C."/>
            <person name="Zahm M."/>
            <person name="Cabau C."/>
            <person name="Roques C."/>
            <person name="Donnadieu C."/>
            <person name="Bouchez O."/>
            <person name="Christie M."/>
            <person name="Larson W."/>
            <person name="Guiguen Y."/>
        </authorList>
    </citation>
    <scope>NUCLEOTIDE SEQUENCE [LARGE SCALE GENOMIC DNA]</scope>
    <source>
        <strain evidence="4">YP-PL-M2</strain>
        <tissue evidence="4">Blood</tissue>
    </source>
</reference>
<dbReference type="InterPro" id="IPR027417">
    <property type="entry name" value="P-loop_NTPase"/>
</dbReference>
<dbReference type="SUPFAM" id="SSF52540">
    <property type="entry name" value="P-loop containing nucleoside triphosphate hydrolases"/>
    <property type="match status" value="1"/>
</dbReference>
<dbReference type="EC" id="2.8.2.-" evidence="1"/>
<keyword evidence="2" id="KW-0472">Membrane</keyword>
<dbReference type="GO" id="GO:0019319">
    <property type="term" value="P:hexose biosynthetic process"/>
    <property type="evidence" value="ECO:0007669"/>
    <property type="project" value="TreeGrafter"/>
</dbReference>
<dbReference type="EMBL" id="SCKG01000021">
    <property type="protein sequence ID" value="TDG97871.1"/>
    <property type="molecule type" value="Genomic_DNA"/>
</dbReference>
<evidence type="ECO:0000256" key="1">
    <source>
        <dbReference type="RuleBase" id="RU361155"/>
    </source>
</evidence>
<keyword evidence="5" id="KW-1185">Reference proteome</keyword>
<feature type="transmembrane region" description="Helical" evidence="2">
    <location>
        <begin position="18"/>
        <end position="36"/>
    </location>
</feature>